<dbReference type="AlphaFoldDB" id="A0A367LZZ7"/>
<dbReference type="GO" id="GO:0005886">
    <property type="term" value="C:plasma membrane"/>
    <property type="evidence" value="ECO:0007669"/>
    <property type="project" value="UniProtKB-SubCell"/>
</dbReference>
<evidence type="ECO:0000256" key="2">
    <source>
        <dbReference type="ARBA" id="ARBA00010823"/>
    </source>
</evidence>
<sequence>INYVEHYGLHRRKGEDGRYERTNHTHSWNSNFVFTNLVLFHLQRHSDHHAFAKRPYQVLRHYDDSPQMPSGYAGMVVLALIPPLWRAVMDPKVRAYYAGEEFQLTAEQSERPAAS</sequence>
<comment type="similarity">
    <text evidence="2">Belongs to the fatty acid desaturase type 1 family. AlkB subfamily.</text>
</comment>
<comment type="subcellular location">
    <subcellularLocation>
        <location evidence="1">Cell inner membrane</location>
        <topology evidence="1">Multi-pass membrane protein</topology>
    </subcellularLocation>
</comment>
<protein>
    <submittedName>
        <fullName evidence="13">Alkane 1-monooxygenase</fullName>
    </submittedName>
</protein>
<accession>A0A367LZZ7</accession>
<keyword evidence="3" id="KW-1003">Cell membrane</keyword>
<keyword evidence="11" id="KW-0472">Membrane</keyword>
<dbReference type="EMBL" id="QORE01001909">
    <property type="protein sequence ID" value="RCI70678.1"/>
    <property type="molecule type" value="Genomic_DNA"/>
</dbReference>
<proteinExistence type="inferred from homology"/>
<dbReference type="GO" id="GO:0004497">
    <property type="term" value="F:monooxygenase activity"/>
    <property type="evidence" value="ECO:0007669"/>
    <property type="project" value="UniProtKB-KW"/>
</dbReference>
<keyword evidence="7" id="KW-1133">Transmembrane helix</keyword>
<dbReference type="InterPro" id="IPR033885">
    <property type="entry name" value="AlkB/XylM"/>
</dbReference>
<keyword evidence="9" id="KW-0408">Iron</keyword>
<name>A0A367LZZ7_PSEAI</name>
<evidence type="ECO:0000313" key="14">
    <source>
        <dbReference type="Proteomes" id="UP000253594"/>
    </source>
</evidence>
<dbReference type="InterPro" id="IPR005804">
    <property type="entry name" value="FA_desaturase_dom"/>
</dbReference>
<evidence type="ECO:0000313" key="13">
    <source>
        <dbReference type="EMBL" id="RCI70678.1"/>
    </source>
</evidence>
<feature type="non-terminal residue" evidence="13">
    <location>
        <position position="1"/>
    </location>
</feature>
<evidence type="ECO:0000256" key="3">
    <source>
        <dbReference type="ARBA" id="ARBA00022475"/>
    </source>
</evidence>
<dbReference type="GO" id="GO:0006629">
    <property type="term" value="P:lipid metabolic process"/>
    <property type="evidence" value="ECO:0007669"/>
    <property type="project" value="InterPro"/>
</dbReference>
<evidence type="ECO:0000256" key="8">
    <source>
        <dbReference type="ARBA" id="ARBA00023002"/>
    </source>
</evidence>
<dbReference type="Pfam" id="PF00487">
    <property type="entry name" value="FA_desaturase"/>
    <property type="match status" value="1"/>
</dbReference>
<dbReference type="PANTHER" id="PTHR38674">
    <property type="entry name" value="ALKANE 1-MONOOXYGENASE 1"/>
    <property type="match status" value="1"/>
</dbReference>
<evidence type="ECO:0000256" key="9">
    <source>
        <dbReference type="ARBA" id="ARBA00023004"/>
    </source>
</evidence>
<evidence type="ECO:0000256" key="10">
    <source>
        <dbReference type="ARBA" id="ARBA00023033"/>
    </source>
</evidence>
<gene>
    <name evidence="13" type="ORF">DT376_33220</name>
</gene>
<dbReference type="Proteomes" id="UP000253594">
    <property type="component" value="Unassembled WGS sequence"/>
</dbReference>
<evidence type="ECO:0000256" key="6">
    <source>
        <dbReference type="ARBA" id="ARBA00022723"/>
    </source>
</evidence>
<evidence type="ECO:0000256" key="7">
    <source>
        <dbReference type="ARBA" id="ARBA00022989"/>
    </source>
</evidence>
<keyword evidence="6" id="KW-0479">Metal-binding</keyword>
<evidence type="ECO:0000259" key="12">
    <source>
        <dbReference type="Pfam" id="PF00487"/>
    </source>
</evidence>
<evidence type="ECO:0000256" key="5">
    <source>
        <dbReference type="ARBA" id="ARBA00022692"/>
    </source>
</evidence>
<keyword evidence="5" id="KW-0812">Transmembrane</keyword>
<keyword evidence="10 13" id="KW-0503">Monooxygenase</keyword>
<evidence type="ECO:0000256" key="11">
    <source>
        <dbReference type="ARBA" id="ARBA00023136"/>
    </source>
</evidence>
<evidence type="ECO:0000256" key="1">
    <source>
        <dbReference type="ARBA" id="ARBA00004429"/>
    </source>
</evidence>
<feature type="domain" description="Fatty acid desaturase" evidence="12">
    <location>
        <begin position="2"/>
        <end position="75"/>
    </location>
</feature>
<reference evidence="13 14" key="1">
    <citation type="submission" date="2018-07" db="EMBL/GenBank/DDBJ databases">
        <title>Mechanisms of high-level aminoglycoside resistance among Gram-negative pathogens in Brazil.</title>
        <authorList>
            <person name="Ballaben A.S."/>
            <person name="Darini A.L.C."/>
            <person name="Doi Y."/>
        </authorList>
    </citation>
    <scope>NUCLEOTIDE SEQUENCE [LARGE SCALE GENOMIC DNA]</scope>
    <source>
        <strain evidence="13 14">B2-305</strain>
    </source>
</reference>
<dbReference type="PANTHER" id="PTHR38674:SF1">
    <property type="entry name" value="ALKANE 1-MONOOXYGENASE 1"/>
    <property type="match status" value="1"/>
</dbReference>
<organism evidence="13 14">
    <name type="scientific">Pseudomonas aeruginosa</name>
    <dbReference type="NCBI Taxonomy" id="287"/>
    <lineage>
        <taxon>Bacteria</taxon>
        <taxon>Pseudomonadati</taxon>
        <taxon>Pseudomonadota</taxon>
        <taxon>Gammaproteobacteria</taxon>
        <taxon>Pseudomonadales</taxon>
        <taxon>Pseudomonadaceae</taxon>
        <taxon>Pseudomonas</taxon>
    </lineage>
</organism>
<keyword evidence="8" id="KW-0560">Oxidoreductase</keyword>
<dbReference type="GO" id="GO:0046872">
    <property type="term" value="F:metal ion binding"/>
    <property type="evidence" value="ECO:0007669"/>
    <property type="project" value="UniProtKB-KW"/>
</dbReference>
<comment type="caution">
    <text evidence="13">The sequence shown here is derived from an EMBL/GenBank/DDBJ whole genome shotgun (WGS) entry which is preliminary data.</text>
</comment>
<keyword evidence="4" id="KW-0997">Cell inner membrane</keyword>
<evidence type="ECO:0000256" key="4">
    <source>
        <dbReference type="ARBA" id="ARBA00022519"/>
    </source>
</evidence>